<reference evidence="2 3" key="1">
    <citation type="journal article" date="2023" name="Plants (Basel)">
        <title>Bridging the Gap: Combining Genomics and Transcriptomics Approaches to Understand Stylosanthes scabra, an Orphan Legume from the Brazilian Caatinga.</title>
        <authorList>
            <person name="Ferreira-Neto J.R.C."/>
            <person name="da Silva M.D."/>
            <person name="Binneck E."/>
            <person name="de Melo N.F."/>
            <person name="da Silva R.H."/>
            <person name="de Melo A.L.T.M."/>
            <person name="Pandolfi V."/>
            <person name="Bustamante F.O."/>
            <person name="Brasileiro-Vidal A.C."/>
            <person name="Benko-Iseppon A.M."/>
        </authorList>
    </citation>
    <scope>NUCLEOTIDE SEQUENCE [LARGE SCALE GENOMIC DNA]</scope>
    <source>
        <tissue evidence="2">Leaves</tissue>
    </source>
</reference>
<feature type="compositionally biased region" description="Polar residues" evidence="1">
    <location>
        <begin position="1"/>
        <end position="11"/>
    </location>
</feature>
<accession>A0ABU6XUX6</accession>
<gene>
    <name evidence="2" type="ORF">PIB30_100024</name>
</gene>
<feature type="region of interest" description="Disordered" evidence="1">
    <location>
        <begin position="1"/>
        <end position="50"/>
    </location>
</feature>
<dbReference type="EMBL" id="JASCZI010214195">
    <property type="protein sequence ID" value="MED6201925.1"/>
    <property type="molecule type" value="Genomic_DNA"/>
</dbReference>
<protein>
    <submittedName>
        <fullName evidence="2">Uncharacterized protein</fullName>
    </submittedName>
</protein>
<evidence type="ECO:0000256" key="1">
    <source>
        <dbReference type="SAM" id="MobiDB-lite"/>
    </source>
</evidence>
<evidence type="ECO:0000313" key="3">
    <source>
        <dbReference type="Proteomes" id="UP001341840"/>
    </source>
</evidence>
<organism evidence="2 3">
    <name type="scientific">Stylosanthes scabra</name>
    <dbReference type="NCBI Taxonomy" id="79078"/>
    <lineage>
        <taxon>Eukaryota</taxon>
        <taxon>Viridiplantae</taxon>
        <taxon>Streptophyta</taxon>
        <taxon>Embryophyta</taxon>
        <taxon>Tracheophyta</taxon>
        <taxon>Spermatophyta</taxon>
        <taxon>Magnoliopsida</taxon>
        <taxon>eudicotyledons</taxon>
        <taxon>Gunneridae</taxon>
        <taxon>Pentapetalae</taxon>
        <taxon>rosids</taxon>
        <taxon>fabids</taxon>
        <taxon>Fabales</taxon>
        <taxon>Fabaceae</taxon>
        <taxon>Papilionoideae</taxon>
        <taxon>50 kb inversion clade</taxon>
        <taxon>dalbergioids sensu lato</taxon>
        <taxon>Dalbergieae</taxon>
        <taxon>Pterocarpus clade</taxon>
        <taxon>Stylosanthes</taxon>
    </lineage>
</organism>
<keyword evidence="3" id="KW-1185">Reference proteome</keyword>
<evidence type="ECO:0000313" key="2">
    <source>
        <dbReference type="EMBL" id="MED6201925.1"/>
    </source>
</evidence>
<dbReference type="Proteomes" id="UP001341840">
    <property type="component" value="Unassembled WGS sequence"/>
</dbReference>
<feature type="non-terminal residue" evidence="2">
    <location>
        <position position="1"/>
    </location>
</feature>
<name>A0ABU6XUX6_9FABA</name>
<comment type="caution">
    <text evidence="2">The sequence shown here is derived from an EMBL/GenBank/DDBJ whole genome shotgun (WGS) entry which is preliminary data.</text>
</comment>
<proteinExistence type="predicted"/>
<sequence length="50" mass="5732">EEKQGPETSGSDAGMRKLASDRERNKKNRAWEEDEEAVERRRPATTRESG</sequence>
<feature type="compositionally biased region" description="Basic and acidic residues" evidence="1">
    <location>
        <begin position="14"/>
        <end position="24"/>
    </location>
</feature>